<keyword evidence="1" id="KW-0540">Nuclease</keyword>
<evidence type="ECO:0000256" key="1">
    <source>
        <dbReference type="ARBA" id="ARBA00022722"/>
    </source>
</evidence>
<dbReference type="Pfam" id="PF00565">
    <property type="entry name" value="SNase"/>
    <property type="match status" value="1"/>
</dbReference>
<keyword evidence="3" id="KW-0378">Hydrolase</keyword>
<keyword evidence="5" id="KW-1133">Transmembrane helix</keyword>
<dbReference type="SUPFAM" id="SSF50199">
    <property type="entry name" value="Staphylococcal nuclease"/>
    <property type="match status" value="1"/>
</dbReference>
<name>A0A839PSE3_9MICO</name>
<comment type="caution">
    <text evidence="7">The sequence shown here is derived from an EMBL/GenBank/DDBJ whole genome shotgun (WGS) entry which is preliminary data.</text>
</comment>
<reference evidence="7 8" key="1">
    <citation type="submission" date="2020-08" db="EMBL/GenBank/DDBJ databases">
        <title>Genomic Encyclopedia of Type Strains, Phase IV (KMG-V): Genome sequencing to study the core and pangenomes of soil and plant-associated prokaryotes.</title>
        <authorList>
            <person name="Whitman W."/>
        </authorList>
    </citation>
    <scope>NUCLEOTIDE SEQUENCE [LARGE SCALE GENOMIC DNA]</scope>
    <source>
        <strain evidence="7 8">B3ACCR2</strain>
    </source>
</reference>
<dbReference type="GO" id="GO:0016787">
    <property type="term" value="F:hydrolase activity"/>
    <property type="evidence" value="ECO:0007669"/>
    <property type="project" value="UniProtKB-KW"/>
</dbReference>
<dbReference type="AlphaFoldDB" id="A0A839PSE3"/>
<dbReference type="SMART" id="SM00318">
    <property type="entry name" value="SNc"/>
    <property type="match status" value="1"/>
</dbReference>
<evidence type="ECO:0000256" key="3">
    <source>
        <dbReference type="ARBA" id="ARBA00022801"/>
    </source>
</evidence>
<feature type="region of interest" description="Disordered" evidence="4">
    <location>
        <begin position="39"/>
        <end position="97"/>
    </location>
</feature>
<evidence type="ECO:0000256" key="4">
    <source>
        <dbReference type="SAM" id="MobiDB-lite"/>
    </source>
</evidence>
<accession>A0A839PSE3</accession>
<evidence type="ECO:0000256" key="5">
    <source>
        <dbReference type="SAM" id="Phobius"/>
    </source>
</evidence>
<sequence length="242" mass="25814">MATRRASARDGIISMLVVVVVAGGFWWWTSRTPDDLVSADARPTASATPRPTTARPTSAKPTTVKPPPPGPTSTRPASPRPTSTYTPPSFTPVKAGRYPVRRVSDGDTFSIDDATGTQLANVRMIGLNAPEIAHGVAKAECYGPQAAAELRRLLAGTTVTLVDDPRAPMFDRYGRRLAYVEVGGRDVATLMIRGGWATELHLPSAGPSVRTPTYLAAQAQAQREKRGLWGACPARPDVTRAT</sequence>
<organism evidence="7 8">
    <name type="scientific">Terracoccus luteus</name>
    <dbReference type="NCBI Taxonomy" id="53356"/>
    <lineage>
        <taxon>Bacteria</taxon>
        <taxon>Bacillati</taxon>
        <taxon>Actinomycetota</taxon>
        <taxon>Actinomycetes</taxon>
        <taxon>Micrococcales</taxon>
        <taxon>Intrasporangiaceae</taxon>
        <taxon>Terracoccus</taxon>
    </lineage>
</organism>
<dbReference type="InterPro" id="IPR035437">
    <property type="entry name" value="SNase_OB-fold_sf"/>
</dbReference>
<dbReference type="PANTHER" id="PTHR12302:SF3">
    <property type="entry name" value="SERINE_THREONINE-PROTEIN KINASE 31"/>
    <property type="match status" value="1"/>
</dbReference>
<evidence type="ECO:0000313" key="8">
    <source>
        <dbReference type="Proteomes" id="UP000590811"/>
    </source>
</evidence>
<dbReference type="PANTHER" id="PTHR12302">
    <property type="entry name" value="EBNA2 BINDING PROTEIN P100"/>
    <property type="match status" value="1"/>
</dbReference>
<keyword evidence="2 7" id="KW-0255">Endonuclease</keyword>
<feature type="domain" description="TNase-like" evidence="6">
    <location>
        <begin position="94"/>
        <end position="231"/>
    </location>
</feature>
<dbReference type="Proteomes" id="UP000590811">
    <property type="component" value="Unassembled WGS sequence"/>
</dbReference>
<evidence type="ECO:0000256" key="2">
    <source>
        <dbReference type="ARBA" id="ARBA00022759"/>
    </source>
</evidence>
<dbReference type="PROSITE" id="PS50830">
    <property type="entry name" value="TNASE_3"/>
    <property type="match status" value="1"/>
</dbReference>
<dbReference type="InterPro" id="IPR016071">
    <property type="entry name" value="Staphylococal_nuclease_OB-fold"/>
</dbReference>
<dbReference type="EMBL" id="JACHVT010000003">
    <property type="protein sequence ID" value="MBB2986447.1"/>
    <property type="molecule type" value="Genomic_DNA"/>
</dbReference>
<dbReference type="GO" id="GO:0004519">
    <property type="term" value="F:endonuclease activity"/>
    <property type="evidence" value="ECO:0007669"/>
    <property type="project" value="UniProtKB-KW"/>
</dbReference>
<feature type="compositionally biased region" description="Low complexity" evidence="4">
    <location>
        <begin position="72"/>
        <end position="93"/>
    </location>
</feature>
<evidence type="ECO:0000313" key="7">
    <source>
        <dbReference type="EMBL" id="MBB2986447.1"/>
    </source>
</evidence>
<feature type="transmembrane region" description="Helical" evidence="5">
    <location>
        <begin position="12"/>
        <end position="29"/>
    </location>
</feature>
<evidence type="ECO:0000259" key="6">
    <source>
        <dbReference type="PROSITE" id="PS50830"/>
    </source>
</evidence>
<protein>
    <submittedName>
        <fullName evidence="7">Endonuclease YncB(Thermonuclease family)</fullName>
    </submittedName>
</protein>
<gene>
    <name evidence="7" type="ORF">FHW14_001601</name>
</gene>
<proteinExistence type="predicted"/>
<keyword evidence="5" id="KW-0472">Membrane</keyword>
<dbReference type="Gene3D" id="2.40.50.90">
    <property type="match status" value="1"/>
</dbReference>
<keyword evidence="5" id="KW-0812">Transmembrane</keyword>
<dbReference type="RefSeq" id="WP_184509535.1">
    <property type="nucleotide sequence ID" value="NZ_JACHVT010000003.1"/>
</dbReference>
<feature type="compositionally biased region" description="Low complexity" evidence="4">
    <location>
        <begin position="39"/>
        <end position="63"/>
    </location>
</feature>